<feature type="transmembrane region" description="Helical" evidence="6">
    <location>
        <begin position="437"/>
        <end position="462"/>
    </location>
</feature>
<dbReference type="InterPro" id="IPR050833">
    <property type="entry name" value="Poly_Biosynth_Transport"/>
</dbReference>
<feature type="transmembrane region" description="Helical" evidence="6">
    <location>
        <begin position="468"/>
        <end position="488"/>
    </location>
</feature>
<feature type="transmembrane region" description="Helical" evidence="6">
    <location>
        <begin position="12"/>
        <end position="32"/>
    </location>
</feature>
<evidence type="ECO:0008006" key="9">
    <source>
        <dbReference type="Google" id="ProtNLM"/>
    </source>
</evidence>
<evidence type="ECO:0000256" key="3">
    <source>
        <dbReference type="ARBA" id="ARBA00022692"/>
    </source>
</evidence>
<feature type="transmembrane region" description="Helical" evidence="6">
    <location>
        <begin position="279"/>
        <end position="297"/>
    </location>
</feature>
<protein>
    <recommendedName>
        <fullName evidence="9">Polysaccharide biosynthesis protein</fullName>
    </recommendedName>
</protein>
<proteinExistence type="predicted"/>
<gene>
    <name evidence="7" type="ORF">IAA55_02720</name>
</gene>
<evidence type="ECO:0000256" key="5">
    <source>
        <dbReference type="ARBA" id="ARBA00023136"/>
    </source>
</evidence>
<evidence type="ECO:0000313" key="7">
    <source>
        <dbReference type="EMBL" id="HIR70177.1"/>
    </source>
</evidence>
<reference evidence="7" key="1">
    <citation type="submission" date="2020-10" db="EMBL/GenBank/DDBJ databases">
        <authorList>
            <person name="Gilroy R."/>
        </authorList>
    </citation>
    <scope>NUCLEOTIDE SEQUENCE</scope>
    <source>
        <strain evidence="7">ChiSjej5B23-6657</strain>
    </source>
</reference>
<feature type="transmembrane region" description="Helical" evidence="6">
    <location>
        <begin position="184"/>
        <end position="204"/>
    </location>
</feature>
<dbReference type="EMBL" id="DVHM01000045">
    <property type="protein sequence ID" value="HIR70177.1"/>
    <property type="molecule type" value="Genomic_DNA"/>
</dbReference>
<feature type="transmembrane region" description="Helical" evidence="6">
    <location>
        <begin position="309"/>
        <end position="329"/>
    </location>
</feature>
<dbReference type="Proteomes" id="UP000823912">
    <property type="component" value="Unassembled WGS sequence"/>
</dbReference>
<keyword evidence="4 6" id="KW-1133">Transmembrane helix</keyword>
<evidence type="ECO:0000256" key="6">
    <source>
        <dbReference type="SAM" id="Phobius"/>
    </source>
</evidence>
<dbReference type="PANTHER" id="PTHR30250:SF26">
    <property type="entry name" value="PSMA PROTEIN"/>
    <property type="match status" value="1"/>
</dbReference>
<evidence type="ECO:0000256" key="4">
    <source>
        <dbReference type="ARBA" id="ARBA00022989"/>
    </source>
</evidence>
<comment type="subcellular location">
    <subcellularLocation>
        <location evidence="1">Cell membrane</location>
        <topology evidence="1">Multi-pass membrane protein</topology>
    </subcellularLocation>
</comment>
<evidence type="ECO:0000256" key="1">
    <source>
        <dbReference type="ARBA" id="ARBA00004651"/>
    </source>
</evidence>
<feature type="transmembrane region" description="Helical" evidence="6">
    <location>
        <begin position="157"/>
        <end position="178"/>
    </location>
</feature>
<reference evidence="7" key="2">
    <citation type="journal article" date="2021" name="PeerJ">
        <title>Extensive microbial diversity within the chicken gut microbiome revealed by metagenomics and culture.</title>
        <authorList>
            <person name="Gilroy R."/>
            <person name="Ravi A."/>
            <person name="Getino M."/>
            <person name="Pursley I."/>
            <person name="Horton D.L."/>
            <person name="Alikhan N.F."/>
            <person name="Baker D."/>
            <person name="Gharbi K."/>
            <person name="Hall N."/>
            <person name="Watson M."/>
            <person name="Adriaenssens E.M."/>
            <person name="Foster-Nyarko E."/>
            <person name="Jarju S."/>
            <person name="Secka A."/>
            <person name="Antonio M."/>
            <person name="Oren A."/>
            <person name="Chaudhuri R.R."/>
            <person name="La Ragione R."/>
            <person name="Hildebrand F."/>
            <person name="Pallen M.J."/>
        </authorList>
    </citation>
    <scope>NUCLEOTIDE SEQUENCE</scope>
    <source>
        <strain evidence="7">ChiSjej5B23-6657</strain>
    </source>
</reference>
<dbReference type="PANTHER" id="PTHR30250">
    <property type="entry name" value="PST FAMILY PREDICTED COLANIC ACID TRANSPORTER"/>
    <property type="match status" value="1"/>
</dbReference>
<evidence type="ECO:0000256" key="2">
    <source>
        <dbReference type="ARBA" id="ARBA00022475"/>
    </source>
</evidence>
<feature type="transmembrane region" description="Helical" evidence="6">
    <location>
        <begin position="90"/>
        <end position="114"/>
    </location>
</feature>
<feature type="transmembrane region" description="Helical" evidence="6">
    <location>
        <begin position="52"/>
        <end position="70"/>
    </location>
</feature>
<accession>A0A9D1E882</accession>
<dbReference type="AlphaFoldDB" id="A0A9D1E882"/>
<keyword evidence="2" id="KW-1003">Cell membrane</keyword>
<feature type="transmembrane region" description="Helical" evidence="6">
    <location>
        <begin position="241"/>
        <end position="267"/>
    </location>
</feature>
<feature type="transmembrane region" description="Helical" evidence="6">
    <location>
        <begin position="341"/>
        <end position="359"/>
    </location>
</feature>
<sequence>MSRVDYVARNAKFAAISQIALVLANFLVRKVFVVTLGENYLGLSGLFTDILSMLSLAELGFGTSVVYSLYKPLAEGDTEKIKSLMRVFRLAYRCVGIFVLVAGTALTPFLEIFVSEMPAEIPLTEIRWIYVLNVVNSGASYFFIYRASLLFADQKKYVETIITTVAKLAAAALQIGILLLTKNYFLYLGIMIVATFGQNFMVSLQTDRMYPFLKDKTVKKLDSEDKHVLKRNVGANVFHKIGYVAVFSTDSILMAKFVSVAIVGVYSNYMLVRKALQNVIELFFVSISASMGNVNACETQEKKYEAYSHIYFFAAWLFGFVCICLMILYNPFIELWLGKDYLLSDVTVFVIVLNFYMYCMRIPVNNTKEAMGLFWNDRYKPIAEVLINLGASILLGRTMGILGVLLGTLISTATVPFWVEPYVLYRHGLKKKVRQYYLYYFGYLAVTVLAGGVTGLLCSLAPAGIGGFILKMIFCAVVPNAVYVLVYFRTGEFAYFCGIALRMLRKIVKRGESV</sequence>
<dbReference type="GO" id="GO:0005886">
    <property type="term" value="C:plasma membrane"/>
    <property type="evidence" value="ECO:0007669"/>
    <property type="project" value="UniProtKB-SubCell"/>
</dbReference>
<name>A0A9D1E882_9FIRM</name>
<comment type="caution">
    <text evidence="7">The sequence shown here is derived from an EMBL/GenBank/DDBJ whole genome shotgun (WGS) entry which is preliminary data.</text>
</comment>
<keyword evidence="3 6" id="KW-0812">Transmembrane</keyword>
<evidence type="ECO:0000313" key="8">
    <source>
        <dbReference type="Proteomes" id="UP000823912"/>
    </source>
</evidence>
<organism evidence="7 8">
    <name type="scientific">Candidatus Pullilachnospira gallistercoris</name>
    <dbReference type="NCBI Taxonomy" id="2840911"/>
    <lineage>
        <taxon>Bacteria</taxon>
        <taxon>Bacillati</taxon>
        <taxon>Bacillota</taxon>
        <taxon>Clostridia</taxon>
        <taxon>Lachnospirales</taxon>
        <taxon>Lachnospiraceae</taxon>
        <taxon>Lachnospiraceae incertae sedis</taxon>
        <taxon>Candidatus Pullilachnospira</taxon>
    </lineage>
</organism>
<feature type="transmembrane region" description="Helical" evidence="6">
    <location>
        <begin position="126"/>
        <end position="145"/>
    </location>
</feature>
<keyword evidence="5 6" id="KW-0472">Membrane</keyword>